<feature type="region of interest" description="Disordered" evidence="1">
    <location>
        <begin position="15"/>
        <end position="35"/>
    </location>
</feature>
<comment type="caution">
    <text evidence="2">The sequence shown here is derived from an EMBL/GenBank/DDBJ whole genome shotgun (WGS) entry which is preliminary data.</text>
</comment>
<dbReference type="EMBL" id="QXCT01000001">
    <property type="protein sequence ID" value="MDW9253112.1"/>
    <property type="molecule type" value="Genomic_DNA"/>
</dbReference>
<gene>
    <name evidence="2" type="ORF">C7S16_4648</name>
</gene>
<name>A0AAW9CWC4_BURTH</name>
<proteinExistence type="predicted"/>
<protein>
    <submittedName>
        <fullName evidence="2">Uncharacterized protein</fullName>
    </submittedName>
</protein>
<sequence>MRDGRWKTKACLHPGADTSCQKKQENIPPARGNGPFDAKTVIRAVIRADI</sequence>
<dbReference type="Proteomes" id="UP001272137">
    <property type="component" value="Unassembled WGS sequence"/>
</dbReference>
<dbReference type="AlphaFoldDB" id="A0AAW9CWC4"/>
<organism evidence="2 3">
    <name type="scientific">Burkholderia thailandensis</name>
    <dbReference type="NCBI Taxonomy" id="57975"/>
    <lineage>
        <taxon>Bacteria</taxon>
        <taxon>Pseudomonadati</taxon>
        <taxon>Pseudomonadota</taxon>
        <taxon>Betaproteobacteria</taxon>
        <taxon>Burkholderiales</taxon>
        <taxon>Burkholderiaceae</taxon>
        <taxon>Burkholderia</taxon>
        <taxon>pseudomallei group</taxon>
    </lineage>
</organism>
<evidence type="ECO:0000256" key="1">
    <source>
        <dbReference type="SAM" id="MobiDB-lite"/>
    </source>
</evidence>
<accession>A0AAW9CWC4</accession>
<reference evidence="2" key="1">
    <citation type="submission" date="2018-08" db="EMBL/GenBank/DDBJ databases">
        <title>Identification of Burkholderia cepacia strains that express a Burkholderia pseudomallei-like capsular polysaccharide.</title>
        <authorList>
            <person name="Burtnick M.N."/>
            <person name="Vongsouvath M."/>
            <person name="Newton P."/>
            <person name="Wuthiekanun V."/>
            <person name="Limmathurotsakul D."/>
            <person name="Brett P.J."/>
            <person name="Chantratita N."/>
            <person name="Dance D.A."/>
        </authorList>
    </citation>
    <scope>NUCLEOTIDE SEQUENCE</scope>
    <source>
        <strain evidence="2">SBXCC001</strain>
    </source>
</reference>
<evidence type="ECO:0000313" key="2">
    <source>
        <dbReference type="EMBL" id="MDW9253112.1"/>
    </source>
</evidence>
<evidence type="ECO:0000313" key="3">
    <source>
        <dbReference type="Proteomes" id="UP001272137"/>
    </source>
</evidence>